<evidence type="ECO:0008006" key="3">
    <source>
        <dbReference type="Google" id="ProtNLM"/>
    </source>
</evidence>
<dbReference type="RefSeq" id="WP_187997160.1">
    <property type="nucleotide sequence ID" value="NZ_JACEXG010000007.1"/>
</dbReference>
<dbReference type="Proteomes" id="UP000705983">
    <property type="component" value="Unassembled WGS sequence"/>
</dbReference>
<proteinExistence type="predicted"/>
<sequence length="305" mass="34289">MTGSRTYDPGKRIFRLLANLVDQPRRRSDLYELGYDQSGADRAKALNRDLDRLRDFGYPTTQTDEDDPLVAVDRAGLIAIDLDAADLTLLRLAAQSLTGKDDLQKVARRTVQKLLGGAHVSDDQSTVRITLPDSYHLFDLVDAIGRRAPVILDYDNPRSPDRRFYLVEVDAVWETLGSYYCRGRRISVGGTKDEMVPAEPEVRNFRLSRIRAIDVLEPTDYRANPVVGRSFDPVTATIYLAPGAGEDVRARGEHVGRDENGWDGYRFENASWPRLLDQLNQLGVQARTDADDYSRRLAHIIGLGE</sequence>
<evidence type="ECO:0000313" key="2">
    <source>
        <dbReference type="Proteomes" id="UP000705983"/>
    </source>
</evidence>
<dbReference type="EMBL" id="JAFFJS010000007">
    <property type="protein sequence ID" value="MBM9434168.1"/>
    <property type="molecule type" value="Genomic_DNA"/>
</dbReference>
<accession>A0ABS2THM8</accession>
<gene>
    <name evidence="1" type="ORF">JVW63_10730</name>
</gene>
<reference evidence="2" key="1">
    <citation type="submission" date="2021-02" db="EMBL/GenBank/DDBJ databases">
        <title>Leucobacter sp. CX169.</title>
        <authorList>
            <person name="Cheng Y."/>
        </authorList>
    </citation>
    <scope>NUCLEOTIDE SEQUENCE [LARGE SCALE GENOMIC DNA]</scope>
    <source>
        <strain evidence="2">JY899</strain>
    </source>
</reference>
<name>A0ABS2THM8_9ACTO</name>
<comment type="caution">
    <text evidence="1">The sequence shown here is derived from an EMBL/GenBank/DDBJ whole genome shotgun (WGS) entry which is preliminary data.</text>
</comment>
<keyword evidence="2" id="KW-1185">Reference proteome</keyword>
<protein>
    <recommendedName>
        <fullName evidence="3">WYL domain-containing protein</fullName>
    </recommendedName>
</protein>
<evidence type="ECO:0000313" key="1">
    <source>
        <dbReference type="EMBL" id="MBM9434168.1"/>
    </source>
</evidence>
<organism evidence="1 2">
    <name type="scientific">Flaviflexus equikiangi</name>
    <dbReference type="NCBI Taxonomy" id="2758573"/>
    <lineage>
        <taxon>Bacteria</taxon>
        <taxon>Bacillati</taxon>
        <taxon>Actinomycetota</taxon>
        <taxon>Actinomycetes</taxon>
        <taxon>Actinomycetales</taxon>
        <taxon>Actinomycetaceae</taxon>
        <taxon>Flaviflexus</taxon>
    </lineage>
</organism>